<dbReference type="PANTHER" id="PTHR18866">
    <property type="entry name" value="CARBOXYLASE:PYRUVATE/ACETYL-COA/PROPIONYL-COA CARBOXYLASE"/>
    <property type="match status" value="1"/>
</dbReference>
<keyword evidence="5" id="KW-0092">Biotin</keyword>
<reference evidence="10 11" key="1">
    <citation type="submission" date="2023-07" db="EMBL/GenBank/DDBJ databases">
        <title>Sequencing the genomes of 1000 actinobacteria strains.</title>
        <authorList>
            <person name="Klenk H.-P."/>
        </authorList>
    </citation>
    <scope>NUCLEOTIDE SEQUENCE [LARGE SCALE GENOMIC DNA]</scope>
    <source>
        <strain evidence="10 11">DSM 44709</strain>
    </source>
</reference>
<dbReference type="InterPro" id="IPR005481">
    <property type="entry name" value="BC-like_N"/>
</dbReference>
<dbReference type="InterPro" id="IPR016185">
    <property type="entry name" value="PreATP-grasp_dom_sf"/>
</dbReference>
<evidence type="ECO:0000313" key="11">
    <source>
        <dbReference type="Proteomes" id="UP001240236"/>
    </source>
</evidence>
<comment type="caution">
    <text evidence="10">The sequence shown here is derived from an EMBL/GenBank/DDBJ whole genome shotgun (WGS) entry which is preliminary data.</text>
</comment>
<dbReference type="InterPro" id="IPR005479">
    <property type="entry name" value="CPAse_ATP-bd"/>
</dbReference>
<dbReference type="EC" id="6.4.1.3" evidence="10"/>
<dbReference type="CDD" id="cd06850">
    <property type="entry name" value="biotinyl_domain"/>
    <property type="match status" value="1"/>
</dbReference>
<evidence type="ECO:0000256" key="1">
    <source>
        <dbReference type="ARBA" id="ARBA00001953"/>
    </source>
</evidence>
<dbReference type="InterPro" id="IPR011764">
    <property type="entry name" value="Biotin_carboxylation_dom"/>
</dbReference>
<evidence type="ECO:0000256" key="6">
    <source>
        <dbReference type="PROSITE-ProRule" id="PRU00409"/>
    </source>
</evidence>
<dbReference type="Proteomes" id="UP001240236">
    <property type="component" value="Unassembled WGS sequence"/>
</dbReference>
<dbReference type="Pfam" id="PF02785">
    <property type="entry name" value="Biotin_carb_C"/>
    <property type="match status" value="1"/>
</dbReference>
<accession>A0AAE3W1W4</accession>
<dbReference type="EMBL" id="JAUSUZ010000001">
    <property type="protein sequence ID" value="MDQ0368016.1"/>
    <property type="molecule type" value="Genomic_DNA"/>
</dbReference>
<evidence type="ECO:0000256" key="4">
    <source>
        <dbReference type="ARBA" id="ARBA00022840"/>
    </source>
</evidence>
<dbReference type="InterPro" id="IPR011053">
    <property type="entry name" value="Single_hybrid_motif"/>
</dbReference>
<gene>
    <name evidence="10" type="ORF">J2S42_004685</name>
</gene>
<evidence type="ECO:0000256" key="3">
    <source>
        <dbReference type="ARBA" id="ARBA00022741"/>
    </source>
</evidence>
<dbReference type="GO" id="GO:0004658">
    <property type="term" value="F:propionyl-CoA carboxylase activity"/>
    <property type="evidence" value="ECO:0007669"/>
    <property type="project" value="UniProtKB-EC"/>
</dbReference>
<dbReference type="InterPro" id="IPR000089">
    <property type="entry name" value="Biotin_lipoyl"/>
</dbReference>
<dbReference type="GO" id="GO:0005524">
    <property type="term" value="F:ATP binding"/>
    <property type="evidence" value="ECO:0007669"/>
    <property type="project" value="UniProtKB-UniRule"/>
</dbReference>
<dbReference type="Pfam" id="PF02786">
    <property type="entry name" value="CPSase_L_D2"/>
    <property type="match status" value="1"/>
</dbReference>
<organism evidence="10 11">
    <name type="scientific">Catenuloplanes indicus</name>
    <dbReference type="NCBI Taxonomy" id="137267"/>
    <lineage>
        <taxon>Bacteria</taxon>
        <taxon>Bacillati</taxon>
        <taxon>Actinomycetota</taxon>
        <taxon>Actinomycetes</taxon>
        <taxon>Micromonosporales</taxon>
        <taxon>Micromonosporaceae</taxon>
        <taxon>Catenuloplanes</taxon>
    </lineage>
</organism>
<evidence type="ECO:0000313" key="10">
    <source>
        <dbReference type="EMBL" id="MDQ0368016.1"/>
    </source>
</evidence>
<dbReference type="SMART" id="SM00878">
    <property type="entry name" value="Biotin_carb_C"/>
    <property type="match status" value="1"/>
</dbReference>
<evidence type="ECO:0000256" key="5">
    <source>
        <dbReference type="ARBA" id="ARBA00023267"/>
    </source>
</evidence>
<keyword evidence="4 6" id="KW-0067">ATP-binding</keyword>
<dbReference type="Pfam" id="PF21139">
    <property type="entry name" value="BT_MCC_alpha"/>
    <property type="match status" value="1"/>
</dbReference>
<dbReference type="PROSITE" id="PS50975">
    <property type="entry name" value="ATP_GRASP"/>
    <property type="match status" value="1"/>
</dbReference>
<dbReference type="Pfam" id="PF00289">
    <property type="entry name" value="Biotin_carb_N"/>
    <property type="match status" value="1"/>
</dbReference>
<feature type="domain" description="Lipoyl-binding" evidence="7">
    <location>
        <begin position="594"/>
        <end position="670"/>
    </location>
</feature>
<dbReference type="RefSeq" id="WP_307242408.1">
    <property type="nucleotide sequence ID" value="NZ_JAUSUZ010000001.1"/>
</dbReference>
<dbReference type="Gene3D" id="2.40.50.100">
    <property type="match status" value="1"/>
</dbReference>
<evidence type="ECO:0000259" key="9">
    <source>
        <dbReference type="PROSITE" id="PS50979"/>
    </source>
</evidence>
<comment type="cofactor">
    <cofactor evidence="1">
        <name>biotin</name>
        <dbReference type="ChEBI" id="CHEBI:57586"/>
    </cofactor>
</comment>
<dbReference type="GO" id="GO:0046872">
    <property type="term" value="F:metal ion binding"/>
    <property type="evidence" value="ECO:0007669"/>
    <property type="project" value="InterPro"/>
</dbReference>
<dbReference type="InterPro" id="IPR011054">
    <property type="entry name" value="Rudment_hybrid_motif"/>
</dbReference>
<dbReference type="InterPro" id="IPR050856">
    <property type="entry name" value="Biotin_carboxylase_complex"/>
</dbReference>
<name>A0AAE3W1W4_9ACTN</name>
<dbReference type="InterPro" id="IPR005482">
    <property type="entry name" value="Biotin_COase_C"/>
</dbReference>
<feature type="domain" description="Biotin carboxylation" evidence="9">
    <location>
        <begin position="1"/>
        <end position="444"/>
    </location>
</feature>
<protein>
    <submittedName>
        <fullName evidence="10">Propionyl-CoA carboxylase alpha chain</fullName>
        <ecNumber evidence="10">6.4.1.3</ecNumber>
    </submittedName>
</protein>
<dbReference type="Pfam" id="PF00364">
    <property type="entry name" value="Biotin_lipoyl"/>
    <property type="match status" value="1"/>
</dbReference>
<dbReference type="SUPFAM" id="SSF52440">
    <property type="entry name" value="PreATP-grasp domain"/>
    <property type="match status" value="1"/>
</dbReference>
<dbReference type="InterPro" id="IPR011761">
    <property type="entry name" value="ATP-grasp"/>
</dbReference>
<proteinExistence type="predicted"/>
<feature type="domain" description="ATP-grasp" evidence="8">
    <location>
        <begin position="97"/>
        <end position="307"/>
    </location>
</feature>
<sequence>MIRRLLVANRGEIARRIFATCRLIGIETVAVYSDADADAPHVAEADYAVHLPGNAPTATYLRGDLILGAARKTGADAVHPGYGLLADDADFAAAVIDAGLTWVGAPPKAIALLTSRLESRALLADAGVPMLPAFGEPEHVPGFPVLVKADVGSGGRAMRIVRDPDTLADAFAAVRREAAGLFGNGTALAEPYVERARHIEIPVIADSTGGVITFGERECSIQRRYQTLIEETPSPAVSPTLRAQLCTAATAVVRASGFVGAGAVEFLLAPSGDFFFLEMNTALQVEHATSECVSGFDLVRLQLLVAEGSPLPMNAPPPVRGHAIEVRLCAEDPAYAWLPSTGRLHRFHVPDVAGSFKPLLQPGLRLDTGVADGSMVGVYYDSMLAKLVAWAPTRHEAARMLAAALTRSHVHGVVTNRDLLVRVLRHPAFRSGNVDINFLDRHPEVFAPLLSSVDAVRVSCLAAALAGAAARRACSPVLATIPSGWRNVPSGAQITVYDGPAGPVEVGYRLERTGELAGWWVRAVDPEELDLAGLGAPPLTDDHPPVAVVSAAPDRVVLDVNGIRLTFGVHRVTDVSYVDSPEGSVALTELPRFPRPSELTDGSLTAPLPGAIARVMVVPGQRVRAGDLLLTLESSMVEHPVHAPSAGVVASVPVQPGIHVAAGTLLAVLNPD</sequence>
<dbReference type="SUPFAM" id="SSF56059">
    <property type="entry name" value="Glutathione synthetase ATP-binding domain-like"/>
    <property type="match status" value="1"/>
</dbReference>
<dbReference type="SUPFAM" id="SSF51246">
    <property type="entry name" value="Rudiment single hybrid motif"/>
    <property type="match status" value="1"/>
</dbReference>
<keyword evidence="3 6" id="KW-0547">Nucleotide-binding</keyword>
<dbReference type="PROSITE" id="PS50979">
    <property type="entry name" value="BC"/>
    <property type="match status" value="1"/>
</dbReference>
<dbReference type="SUPFAM" id="SSF51230">
    <property type="entry name" value="Single hybrid motif"/>
    <property type="match status" value="1"/>
</dbReference>
<keyword evidence="11" id="KW-1185">Reference proteome</keyword>
<dbReference type="AlphaFoldDB" id="A0AAE3W1W4"/>
<evidence type="ECO:0000259" key="8">
    <source>
        <dbReference type="PROSITE" id="PS50975"/>
    </source>
</evidence>
<keyword evidence="2 10" id="KW-0436">Ligase</keyword>
<dbReference type="Gene3D" id="3.30.470.20">
    <property type="entry name" value="ATP-grasp fold, B domain"/>
    <property type="match status" value="1"/>
</dbReference>
<dbReference type="PROSITE" id="PS50968">
    <property type="entry name" value="BIOTINYL_LIPOYL"/>
    <property type="match status" value="1"/>
</dbReference>
<evidence type="ECO:0000259" key="7">
    <source>
        <dbReference type="PROSITE" id="PS50968"/>
    </source>
</evidence>
<dbReference type="InterPro" id="IPR048429">
    <property type="entry name" value="MCC_alpha_BT"/>
</dbReference>
<dbReference type="PANTHER" id="PTHR18866:SF126">
    <property type="entry name" value="BIOTIN CARBOXYLASE"/>
    <property type="match status" value="1"/>
</dbReference>
<evidence type="ECO:0000256" key="2">
    <source>
        <dbReference type="ARBA" id="ARBA00022598"/>
    </source>
</evidence>